<name>A0A8K0WJ35_9HYPO</name>
<keyword evidence="3" id="KW-1185">Reference proteome</keyword>
<feature type="compositionally biased region" description="Polar residues" evidence="1">
    <location>
        <begin position="1"/>
        <end position="17"/>
    </location>
</feature>
<evidence type="ECO:0000256" key="1">
    <source>
        <dbReference type="SAM" id="MobiDB-lite"/>
    </source>
</evidence>
<dbReference type="PANTHER" id="PTHR42052:SF1">
    <property type="entry name" value="ABM DOMAIN-CONTAINING PROTEIN"/>
    <property type="match status" value="1"/>
</dbReference>
<sequence length="207" mass="22946">MNTISLSWFTRTSTSGDPSDETSAKDELQLMAAHYDDRLTFQQVEDPNVYLIAGGPYASISQTASKHTDKDGNKIVTALRGFSQAGNARMASASPPEGYLPPLKSPVISVGRFRIAEDRKVAFDEEWNSIKGILEDFAKPYSLTSGWAESNSGAATWTEFIMITGWPSVQRHMDFASTEGFAEYAKKMRGFMEETEIKHYTGIAYSE</sequence>
<accession>A0A8K0WJ35</accession>
<dbReference type="PANTHER" id="PTHR42052">
    <property type="entry name" value="ABM DOMAIN-CONTAINING PROTEIN"/>
    <property type="match status" value="1"/>
</dbReference>
<reference evidence="2" key="1">
    <citation type="journal article" date="2021" name="Nat. Commun.">
        <title>Genetic determinants of endophytism in the Arabidopsis root mycobiome.</title>
        <authorList>
            <person name="Mesny F."/>
            <person name="Miyauchi S."/>
            <person name="Thiergart T."/>
            <person name="Pickel B."/>
            <person name="Atanasova L."/>
            <person name="Karlsson M."/>
            <person name="Huettel B."/>
            <person name="Barry K.W."/>
            <person name="Haridas S."/>
            <person name="Chen C."/>
            <person name="Bauer D."/>
            <person name="Andreopoulos W."/>
            <person name="Pangilinan J."/>
            <person name="LaButti K."/>
            <person name="Riley R."/>
            <person name="Lipzen A."/>
            <person name="Clum A."/>
            <person name="Drula E."/>
            <person name="Henrissat B."/>
            <person name="Kohler A."/>
            <person name="Grigoriev I.V."/>
            <person name="Martin F.M."/>
            <person name="Hacquard S."/>
        </authorList>
    </citation>
    <scope>NUCLEOTIDE SEQUENCE</scope>
    <source>
        <strain evidence="2">MPI-CAGE-CH-0235</strain>
    </source>
</reference>
<evidence type="ECO:0000313" key="2">
    <source>
        <dbReference type="EMBL" id="KAH7303530.1"/>
    </source>
</evidence>
<organism evidence="2 3">
    <name type="scientific">Stachybotrys elegans</name>
    <dbReference type="NCBI Taxonomy" id="80388"/>
    <lineage>
        <taxon>Eukaryota</taxon>
        <taxon>Fungi</taxon>
        <taxon>Dikarya</taxon>
        <taxon>Ascomycota</taxon>
        <taxon>Pezizomycotina</taxon>
        <taxon>Sordariomycetes</taxon>
        <taxon>Hypocreomycetidae</taxon>
        <taxon>Hypocreales</taxon>
        <taxon>Stachybotryaceae</taxon>
        <taxon>Stachybotrys</taxon>
    </lineage>
</organism>
<gene>
    <name evidence="2" type="ORF">B0I35DRAFT_446559</name>
</gene>
<comment type="caution">
    <text evidence="2">The sequence shown here is derived from an EMBL/GenBank/DDBJ whole genome shotgun (WGS) entry which is preliminary data.</text>
</comment>
<evidence type="ECO:0000313" key="3">
    <source>
        <dbReference type="Proteomes" id="UP000813444"/>
    </source>
</evidence>
<dbReference type="EMBL" id="JAGPNK010000032">
    <property type="protein sequence ID" value="KAH7303530.1"/>
    <property type="molecule type" value="Genomic_DNA"/>
</dbReference>
<dbReference type="Gene3D" id="3.30.70.100">
    <property type="match status" value="1"/>
</dbReference>
<proteinExistence type="predicted"/>
<feature type="region of interest" description="Disordered" evidence="1">
    <location>
        <begin position="1"/>
        <end position="24"/>
    </location>
</feature>
<dbReference type="Proteomes" id="UP000813444">
    <property type="component" value="Unassembled WGS sequence"/>
</dbReference>
<dbReference type="AlphaFoldDB" id="A0A8K0WJ35"/>
<protein>
    <recommendedName>
        <fullName evidence="4">ABM domain-containing protein</fullName>
    </recommendedName>
</protein>
<dbReference type="OrthoDB" id="5150533at2759"/>
<evidence type="ECO:0008006" key="4">
    <source>
        <dbReference type="Google" id="ProtNLM"/>
    </source>
</evidence>